<dbReference type="CDD" id="cd04765">
    <property type="entry name" value="HTH_MlrA-like_sg2"/>
    <property type="match status" value="1"/>
</dbReference>
<name>E1QF68_DESB2</name>
<proteinExistence type="predicted"/>
<protein>
    <submittedName>
        <fullName evidence="4">Transcriptional regulator, MerR family</fullName>
    </submittedName>
</protein>
<keyword evidence="1" id="KW-0238">DNA-binding</keyword>
<dbReference type="InterPro" id="IPR009061">
    <property type="entry name" value="DNA-bd_dom_put_sf"/>
</dbReference>
<gene>
    <name evidence="4" type="ordered locus">Deba_0833</name>
</gene>
<feature type="compositionally biased region" description="Low complexity" evidence="2">
    <location>
        <begin position="88"/>
        <end position="104"/>
    </location>
</feature>
<dbReference type="AlphaFoldDB" id="E1QF68"/>
<reference evidence="4 5" key="1">
    <citation type="journal article" date="2010" name="Stand. Genomic Sci.">
        <title>Complete genome sequence of Desulfarculus baarsii type strain (2st14).</title>
        <authorList>
            <person name="Sun H."/>
            <person name="Spring S."/>
            <person name="Lapidus A."/>
            <person name="Davenport K."/>
            <person name="Del Rio T.G."/>
            <person name="Tice H."/>
            <person name="Nolan M."/>
            <person name="Copeland A."/>
            <person name="Cheng J.F."/>
            <person name="Lucas S."/>
            <person name="Tapia R."/>
            <person name="Goodwin L."/>
            <person name="Pitluck S."/>
            <person name="Ivanova N."/>
            <person name="Pagani I."/>
            <person name="Mavromatis K."/>
            <person name="Ovchinnikova G."/>
            <person name="Pati A."/>
            <person name="Chen A."/>
            <person name="Palaniappan K."/>
            <person name="Hauser L."/>
            <person name="Chang Y.J."/>
            <person name="Jeffries C.D."/>
            <person name="Detter J.C."/>
            <person name="Han C."/>
            <person name="Rohde M."/>
            <person name="Brambilla E."/>
            <person name="Goker M."/>
            <person name="Woyke T."/>
            <person name="Bristow J."/>
            <person name="Eisen J.A."/>
            <person name="Markowitz V."/>
            <person name="Hugenholtz P."/>
            <person name="Kyrpides N.C."/>
            <person name="Klenk H.P."/>
            <person name="Land M."/>
        </authorList>
    </citation>
    <scope>NUCLEOTIDE SEQUENCE [LARGE SCALE GENOMIC DNA]</scope>
    <source>
        <strain evidence="5">ATCC 33931 / DSM 2075 / LMG 7858 / VKM B-1802 / 2st14</strain>
    </source>
</reference>
<dbReference type="KEGG" id="dbr:Deba_0833"/>
<dbReference type="Pfam" id="PF13411">
    <property type="entry name" value="MerR_1"/>
    <property type="match status" value="1"/>
</dbReference>
<dbReference type="PANTHER" id="PTHR30204:SF15">
    <property type="entry name" value="BLL5018 PROTEIN"/>
    <property type="match status" value="1"/>
</dbReference>
<evidence type="ECO:0000313" key="5">
    <source>
        <dbReference type="Proteomes" id="UP000009047"/>
    </source>
</evidence>
<dbReference type="eggNOG" id="COG0789">
    <property type="taxonomic scope" value="Bacteria"/>
</dbReference>
<organism evidence="4 5">
    <name type="scientific">Desulfarculus baarsii (strain ATCC 33931 / DSM 2075 / LMG 7858 / VKM B-1802 / 2st14)</name>
    <dbReference type="NCBI Taxonomy" id="644282"/>
    <lineage>
        <taxon>Bacteria</taxon>
        <taxon>Pseudomonadati</taxon>
        <taxon>Thermodesulfobacteriota</taxon>
        <taxon>Desulfarculia</taxon>
        <taxon>Desulfarculales</taxon>
        <taxon>Desulfarculaceae</taxon>
        <taxon>Desulfarculus</taxon>
    </lineage>
</organism>
<evidence type="ECO:0000256" key="2">
    <source>
        <dbReference type="SAM" id="MobiDB-lite"/>
    </source>
</evidence>
<dbReference type="GO" id="GO:0003700">
    <property type="term" value="F:DNA-binding transcription factor activity"/>
    <property type="evidence" value="ECO:0007669"/>
    <property type="project" value="InterPro"/>
</dbReference>
<dbReference type="PROSITE" id="PS50937">
    <property type="entry name" value="HTH_MERR_2"/>
    <property type="match status" value="1"/>
</dbReference>
<dbReference type="STRING" id="644282.Deba_0833"/>
<dbReference type="RefSeq" id="WP_013257659.1">
    <property type="nucleotide sequence ID" value="NC_014365.1"/>
</dbReference>
<dbReference type="SUPFAM" id="SSF46955">
    <property type="entry name" value="Putative DNA-binding domain"/>
    <property type="match status" value="1"/>
</dbReference>
<dbReference type="EMBL" id="CP002085">
    <property type="protein sequence ID" value="ADK84204.1"/>
    <property type="molecule type" value="Genomic_DNA"/>
</dbReference>
<feature type="region of interest" description="Disordered" evidence="2">
    <location>
        <begin position="85"/>
        <end position="108"/>
    </location>
</feature>
<dbReference type="PANTHER" id="PTHR30204">
    <property type="entry name" value="REDOX-CYCLING DRUG-SENSING TRANSCRIPTIONAL ACTIVATOR SOXR"/>
    <property type="match status" value="1"/>
</dbReference>
<accession>E1QF68</accession>
<keyword evidence="5" id="KW-1185">Reference proteome</keyword>
<dbReference type="Proteomes" id="UP000009047">
    <property type="component" value="Chromosome"/>
</dbReference>
<dbReference type="InterPro" id="IPR000551">
    <property type="entry name" value="MerR-type_HTH_dom"/>
</dbReference>
<evidence type="ECO:0000256" key="1">
    <source>
        <dbReference type="ARBA" id="ARBA00023125"/>
    </source>
</evidence>
<evidence type="ECO:0000259" key="3">
    <source>
        <dbReference type="PROSITE" id="PS50937"/>
    </source>
</evidence>
<sequence length="125" mass="14196">MAKGDIPDKPYYRIGEIARILGIETHVLRYWESEFPQLRPVRAASKQRLYRREDLGTLFCIKGLLHDQRYTIAGARQRLDELAAAERQTQATPAPEQPAQPTAEDAADVRGQVLAELKDILRLLS</sequence>
<feature type="domain" description="HTH merR-type" evidence="3">
    <location>
        <begin position="11"/>
        <end position="55"/>
    </location>
</feature>
<dbReference type="HOGENOM" id="CLU_045945_4_2_7"/>
<dbReference type="SMART" id="SM00422">
    <property type="entry name" value="HTH_MERR"/>
    <property type="match status" value="1"/>
</dbReference>
<dbReference type="GO" id="GO:0003677">
    <property type="term" value="F:DNA binding"/>
    <property type="evidence" value="ECO:0007669"/>
    <property type="project" value="UniProtKB-KW"/>
</dbReference>
<dbReference type="InterPro" id="IPR047057">
    <property type="entry name" value="MerR_fam"/>
</dbReference>
<evidence type="ECO:0000313" key="4">
    <source>
        <dbReference type="EMBL" id="ADK84204.1"/>
    </source>
</evidence>
<dbReference type="Gene3D" id="1.10.1660.10">
    <property type="match status" value="1"/>
</dbReference>
<dbReference type="OrthoDB" id="9810140at2"/>